<keyword evidence="5" id="KW-0472">Membrane</keyword>
<dbReference type="Proteomes" id="UP000005222">
    <property type="component" value="Chromosome L"/>
</dbReference>
<keyword evidence="4" id="KW-0496">Mitochondrion</keyword>
<dbReference type="Gene3D" id="1.10.287.110">
    <property type="entry name" value="DnaJ domain"/>
    <property type="match status" value="1"/>
</dbReference>
<organism evidence="10 12">
    <name type="scientific">Pichia sorbitophila (strain ATCC MYA-4447 / BCRC 22081 / CBS 7064 / NBRC 10061 / NRRL Y-12695)</name>
    <name type="common">Hybrid yeast</name>
    <dbReference type="NCBI Taxonomy" id="559304"/>
    <lineage>
        <taxon>Eukaryota</taxon>
        <taxon>Fungi</taxon>
        <taxon>Dikarya</taxon>
        <taxon>Ascomycota</taxon>
        <taxon>Saccharomycotina</taxon>
        <taxon>Pichiomycetes</taxon>
        <taxon>Debaryomycetaceae</taxon>
        <taxon>Millerozyma</taxon>
    </lineage>
</organism>
<proteinExistence type="predicted"/>
<dbReference type="Proteomes" id="UP000005222">
    <property type="component" value="Chromosome K"/>
</dbReference>
<dbReference type="STRING" id="559304.G8Y9P0"/>
<evidence type="ECO:0000313" key="10">
    <source>
        <dbReference type="EMBL" id="CCE83273.1"/>
    </source>
</evidence>
<dbReference type="InParanoid" id="G8Y9P0"/>
<accession>G8Y9P0</accession>
<dbReference type="InterPro" id="IPR001623">
    <property type="entry name" value="DnaJ_domain"/>
</dbReference>
<gene>
    <name evidence="10" type="primary">Piso0_003845</name>
    <name evidence="10" type="ORF">GNLVRS01_PISO0K03838g</name>
    <name evidence="11" type="ORF">GNLVRS01_PISO0L03839g</name>
</gene>
<dbReference type="PANTHER" id="PTHR12763">
    <property type="match status" value="1"/>
</dbReference>
<dbReference type="SMART" id="SM00271">
    <property type="entry name" value="DnaJ"/>
    <property type="match status" value="1"/>
</dbReference>
<dbReference type="FunFam" id="1.10.287.110:FF:000001">
    <property type="entry name" value="Import inner membrane translocase subunit tim14"/>
    <property type="match status" value="1"/>
</dbReference>
<dbReference type="Pfam" id="PF00226">
    <property type="entry name" value="DnaJ"/>
    <property type="match status" value="1"/>
</dbReference>
<dbReference type="OrthoDB" id="240298at2759"/>
<keyword evidence="3" id="KW-0653">Protein transport</keyword>
<sequence length="136" mass="15543">MVLPIIAGLGITVAALMAKTTIAACGRYRKLTPQMIAAMNGIKVSYHDDTNNLTIYDELRRRFPNSGFEEKMTEREALLILGIEEHEIDSLDSKMVKDRYRKLMIQNHPDKNGSQYLSQKINQAKDILEKSYLLKK</sequence>
<comment type="subcellular location">
    <subcellularLocation>
        <location evidence="1">Mitochondrion inner membrane</location>
    </subcellularLocation>
</comment>
<keyword evidence="6" id="KW-0143">Chaperone</keyword>
<dbReference type="InterPro" id="IPR036869">
    <property type="entry name" value="J_dom_sf"/>
</dbReference>
<dbReference type="GO" id="GO:0001405">
    <property type="term" value="C:PAM complex, Tim23 associated import motor"/>
    <property type="evidence" value="ECO:0007669"/>
    <property type="project" value="TreeGrafter"/>
</dbReference>
<evidence type="ECO:0000256" key="3">
    <source>
        <dbReference type="ARBA" id="ARBA00023010"/>
    </source>
</evidence>
<dbReference type="PROSITE" id="PS50076">
    <property type="entry name" value="DNAJ_2"/>
    <property type="match status" value="1"/>
</dbReference>
<dbReference type="CDD" id="cd06257">
    <property type="entry name" value="DnaJ"/>
    <property type="match status" value="1"/>
</dbReference>
<evidence type="ECO:0000256" key="4">
    <source>
        <dbReference type="ARBA" id="ARBA00023128"/>
    </source>
</evidence>
<dbReference type="PANTHER" id="PTHR12763:SF29">
    <property type="entry name" value="MITOCHONDRIAL DNAJ HOMOLOG 2"/>
    <property type="match status" value="1"/>
</dbReference>
<dbReference type="AlphaFoldDB" id="G8Y9P0"/>
<dbReference type="FunCoup" id="G8Y9P0">
    <property type="interactions" value="125"/>
</dbReference>
<keyword evidence="12" id="KW-1185">Reference proteome</keyword>
<dbReference type="EMBL" id="FO082049">
    <property type="protein sequence ID" value="CCE83273.1"/>
    <property type="molecule type" value="Genomic_DNA"/>
</dbReference>
<evidence type="ECO:0000256" key="1">
    <source>
        <dbReference type="ARBA" id="ARBA00004273"/>
    </source>
</evidence>
<dbReference type="SUPFAM" id="SSF46565">
    <property type="entry name" value="Chaperone J-domain"/>
    <property type="match status" value="1"/>
</dbReference>
<dbReference type="HOGENOM" id="CLU_017633_13_4_1"/>
<dbReference type="GO" id="GO:0001671">
    <property type="term" value="F:ATPase activator activity"/>
    <property type="evidence" value="ECO:0007669"/>
    <property type="project" value="UniProtKB-ARBA"/>
</dbReference>
<reference evidence="10" key="1">
    <citation type="submission" date="2011-10" db="EMBL/GenBank/DDBJ databases">
        <authorList>
            <person name="Genoscope - CEA"/>
        </authorList>
    </citation>
    <scope>NUCLEOTIDE SEQUENCE</scope>
</reference>
<feature type="domain" description="J" evidence="9">
    <location>
        <begin position="76"/>
        <end position="136"/>
    </location>
</feature>
<evidence type="ECO:0000256" key="6">
    <source>
        <dbReference type="ARBA" id="ARBA00023186"/>
    </source>
</evidence>
<evidence type="ECO:0000259" key="9">
    <source>
        <dbReference type="PROSITE" id="PS50076"/>
    </source>
</evidence>
<keyword evidence="3" id="KW-0811">Translocation</keyword>
<dbReference type="eggNOG" id="KOG0723">
    <property type="taxonomic scope" value="Eukaryota"/>
</dbReference>
<protein>
    <submittedName>
        <fullName evidence="10">Piso0_003845 protein</fullName>
    </submittedName>
</protein>
<evidence type="ECO:0000313" key="12">
    <source>
        <dbReference type="Proteomes" id="UP000005222"/>
    </source>
</evidence>
<comment type="subunit">
    <text evidence="8">Heterodimer with PAM16. Component of the PAM complex, at least composed of mtHsp70, MGE1, TIM44, PAM16, PAM17 and PAM18.</text>
</comment>
<comment type="function">
    <text evidence="7">Essential component of the PAM complex, a complex required for the translocation of transit peptide-containing proteins from the inner membrane into the mitochondrial matrix in an ATP-dependent manner. In the complex, it is required to stimulate activity of mtHSP70 (SSC1).</text>
</comment>
<dbReference type="GO" id="GO:0030150">
    <property type="term" value="P:protein import into mitochondrial matrix"/>
    <property type="evidence" value="ECO:0007669"/>
    <property type="project" value="TreeGrafter"/>
</dbReference>
<evidence type="ECO:0000256" key="7">
    <source>
        <dbReference type="ARBA" id="ARBA00037395"/>
    </source>
</evidence>
<keyword evidence="2" id="KW-0999">Mitochondrion inner membrane</keyword>
<keyword evidence="3" id="KW-0813">Transport</keyword>
<evidence type="ECO:0000256" key="8">
    <source>
        <dbReference type="ARBA" id="ARBA00062349"/>
    </source>
</evidence>
<dbReference type="EMBL" id="FO082048">
    <property type="protein sequence ID" value="CCE84304.1"/>
    <property type="molecule type" value="Genomic_DNA"/>
</dbReference>
<name>G8Y9P0_PICSO</name>
<evidence type="ECO:0000256" key="2">
    <source>
        <dbReference type="ARBA" id="ARBA00022792"/>
    </source>
</evidence>
<evidence type="ECO:0000313" key="11">
    <source>
        <dbReference type="EMBL" id="CCE84304.1"/>
    </source>
</evidence>
<reference evidence="12" key="2">
    <citation type="journal article" date="2012" name="G3 (Bethesda)">
        <title>Pichia sorbitophila, an interspecies yeast hybrid reveals early steps of genome resolution following polyploidization.</title>
        <authorList>
            <person name="Leh Louis V."/>
            <person name="Despons L."/>
            <person name="Friedrich A."/>
            <person name="Martin T."/>
            <person name="Durrens P."/>
            <person name="Casaregola S."/>
            <person name="Neuveglise C."/>
            <person name="Fairhead C."/>
            <person name="Marck C."/>
            <person name="Cruz J.A."/>
            <person name="Straub M.L."/>
            <person name="Kugler V."/>
            <person name="Sacerdot C."/>
            <person name="Uzunov Z."/>
            <person name="Thierry A."/>
            <person name="Weiss S."/>
            <person name="Bleykasten C."/>
            <person name="De Montigny J."/>
            <person name="Jacques N."/>
            <person name="Jung P."/>
            <person name="Lemaire M."/>
            <person name="Mallet S."/>
            <person name="Morel G."/>
            <person name="Richard G.F."/>
            <person name="Sarkar A."/>
            <person name="Savel G."/>
            <person name="Schacherer J."/>
            <person name="Seret M.L."/>
            <person name="Talla E."/>
            <person name="Samson G."/>
            <person name="Jubin C."/>
            <person name="Poulain J."/>
            <person name="Vacherie B."/>
            <person name="Barbe V."/>
            <person name="Pelletier E."/>
            <person name="Sherman D.J."/>
            <person name="Westhof E."/>
            <person name="Weissenbach J."/>
            <person name="Baret P.V."/>
            <person name="Wincker P."/>
            <person name="Gaillardin C."/>
            <person name="Dujon B."/>
            <person name="Souciet J.L."/>
        </authorList>
    </citation>
    <scope>NUCLEOTIDE SEQUENCE [LARGE SCALE GENOMIC DNA]</scope>
    <source>
        <strain evidence="12">ATCC MYA-4447 / BCRC 22081 / CBS 7064 / NBRC 10061 / NRRL Y-12695</strain>
    </source>
</reference>
<evidence type="ECO:0000256" key="5">
    <source>
        <dbReference type="ARBA" id="ARBA00023136"/>
    </source>
</evidence>